<dbReference type="EMBL" id="LAZP02000925">
    <property type="protein sequence ID" value="PFH55425.1"/>
    <property type="molecule type" value="Genomic_DNA"/>
</dbReference>
<accession>A0A2A9P1E7</accession>
<feature type="chain" id="PRO_5012292700" evidence="1">
    <location>
        <begin position="33"/>
        <end position="111"/>
    </location>
</feature>
<evidence type="ECO:0000313" key="2">
    <source>
        <dbReference type="EMBL" id="PFH55425.1"/>
    </source>
</evidence>
<gene>
    <name evidence="2" type="ORF">XA68_18344</name>
</gene>
<comment type="caution">
    <text evidence="2">The sequence shown here is derived from an EMBL/GenBank/DDBJ whole genome shotgun (WGS) entry which is preliminary data.</text>
</comment>
<keyword evidence="1" id="KW-0732">Signal</keyword>
<protein>
    <submittedName>
        <fullName evidence="2">Uncharacterized protein</fullName>
    </submittedName>
</protein>
<organism evidence="2 3">
    <name type="scientific">Ophiocordyceps unilateralis</name>
    <name type="common">Zombie-ant fungus</name>
    <name type="synonym">Torrubia unilateralis</name>
    <dbReference type="NCBI Taxonomy" id="268505"/>
    <lineage>
        <taxon>Eukaryota</taxon>
        <taxon>Fungi</taxon>
        <taxon>Dikarya</taxon>
        <taxon>Ascomycota</taxon>
        <taxon>Pezizomycotina</taxon>
        <taxon>Sordariomycetes</taxon>
        <taxon>Hypocreomycetidae</taxon>
        <taxon>Hypocreales</taxon>
        <taxon>Ophiocordycipitaceae</taxon>
        <taxon>Ophiocordyceps</taxon>
    </lineage>
</organism>
<reference evidence="2 3" key="1">
    <citation type="journal article" date="2015" name="BMC Genomics">
        <title>Gene expression during zombie ant biting behavior reflects the complexity underlying fungal parasitic behavioral manipulation.</title>
        <authorList>
            <person name="de Bekker C."/>
            <person name="Ohm R.A."/>
            <person name="Loreto R.G."/>
            <person name="Sebastian A."/>
            <person name="Albert I."/>
            <person name="Merrow M."/>
            <person name="Brachmann A."/>
            <person name="Hughes D.P."/>
        </authorList>
    </citation>
    <scope>NUCLEOTIDE SEQUENCE [LARGE SCALE GENOMIC DNA]</scope>
    <source>
        <strain evidence="2 3">SC16a</strain>
    </source>
</reference>
<proteinExistence type="predicted"/>
<keyword evidence="3" id="KW-1185">Reference proteome</keyword>
<reference evidence="2 3" key="2">
    <citation type="journal article" date="2017" name="Sci. Rep.">
        <title>Ant-infecting Ophiocordyceps genomes reveal a high diversity of potential behavioral manipulation genes and a possible major role for enterotoxins.</title>
        <authorList>
            <person name="de Bekker C."/>
            <person name="Ohm R.A."/>
            <person name="Evans H.C."/>
            <person name="Brachmann A."/>
            <person name="Hughes D.P."/>
        </authorList>
    </citation>
    <scope>NUCLEOTIDE SEQUENCE [LARGE SCALE GENOMIC DNA]</scope>
    <source>
        <strain evidence="2 3">SC16a</strain>
    </source>
</reference>
<feature type="signal peptide" evidence="1">
    <location>
        <begin position="1"/>
        <end position="32"/>
    </location>
</feature>
<evidence type="ECO:0000256" key="1">
    <source>
        <dbReference type="SAM" id="SignalP"/>
    </source>
</evidence>
<sequence>MATQPTCKPDRQEASSLILPLLFLLIFSPSPASFFPASSHQPLLLEHVSGRSSSAMGKPLFLSPPLPPLEAARVGSSLCRYRTGAQWQAAMARIGDLGGLEADQGRIVQAA</sequence>
<dbReference type="AlphaFoldDB" id="A0A2A9P1E7"/>
<dbReference type="Proteomes" id="UP000037136">
    <property type="component" value="Unassembled WGS sequence"/>
</dbReference>
<evidence type="ECO:0000313" key="3">
    <source>
        <dbReference type="Proteomes" id="UP000037136"/>
    </source>
</evidence>
<name>A0A2A9P1E7_OPHUN</name>